<reference evidence="2 3" key="2">
    <citation type="submission" date="2018-11" db="EMBL/GenBank/DDBJ databases">
        <authorList>
            <consortium name="Pathogen Informatics"/>
        </authorList>
    </citation>
    <scope>NUCLEOTIDE SEQUENCE [LARGE SCALE GENOMIC DNA]</scope>
    <source>
        <strain evidence="2 3">NST_G2</strain>
    </source>
</reference>
<evidence type="ECO:0000313" key="3">
    <source>
        <dbReference type="Proteomes" id="UP000275846"/>
    </source>
</evidence>
<evidence type="ECO:0000313" key="2">
    <source>
        <dbReference type="EMBL" id="VDM05836.1"/>
    </source>
</evidence>
<name>A0A183TSK2_SCHSO</name>
<accession>A0A183TSK2</accession>
<dbReference type="OrthoDB" id="514248at2759"/>
<evidence type="ECO:0000313" key="4">
    <source>
        <dbReference type="WBParaSite" id="SSLN_0002017901-mRNA-1"/>
    </source>
</evidence>
<dbReference type="Proteomes" id="UP000275846">
    <property type="component" value="Unassembled WGS sequence"/>
</dbReference>
<dbReference type="EMBL" id="UYSU01047553">
    <property type="protein sequence ID" value="VDM05836.1"/>
    <property type="molecule type" value="Genomic_DNA"/>
</dbReference>
<protein>
    <submittedName>
        <fullName evidence="2 4">Uncharacterized protein</fullName>
    </submittedName>
</protein>
<reference evidence="4" key="1">
    <citation type="submission" date="2016-06" db="UniProtKB">
        <authorList>
            <consortium name="WormBaseParasite"/>
        </authorList>
    </citation>
    <scope>IDENTIFICATION</scope>
</reference>
<feature type="compositionally biased region" description="Low complexity" evidence="1">
    <location>
        <begin position="109"/>
        <end position="129"/>
    </location>
</feature>
<dbReference type="WBParaSite" id="SSLN_0002017901-mRNA-1">
    <property type="protein sequence ID" value="SSLN_0002017901-mRNA-1"/>
    <property type="gene ID" value="SSLN_0002017901"/>
</dbReference>
<keyword evidence="3" id="KW-1185">Reference proteome</keyword>
<sequence length="234" mass="25164">MEMSPWVLVDKGIKYYAPQGQFEDLREATADQLSNLSRKRLAWRRAVKAGAAMYEANRITAAKAKRAERKSPAPQINTANAQALLTCPRSQPTFRAQIGLVRHLRTQCNNNPTIPSSTPNSANPPSSSSLGSVVTDDGDELVSPKRRAEVHQPIIDTLRQTGQTSHNVVPDGKSDTSVASLCLWLAAPEGVASTHLLQLTLLRESGLAESSKFLTCSAPVPERLAPSSVPAGCS</sequence>
<feature type="region of interest" description="Disordered" evidence="1">
    <location>
        <begin position="107"/>
        <end position="142"/>
    </location>
</feature>
<proteinExistence type="predicted"/>
<gene>
    <name evidence="2" type="ORF">SSLN_LOCUS19450</name>
</gene>
<dbReference type="AlphaFoldDB" id="A0A183TSK2"/>
<evidence type="ECO:0000256" key="1">
    <source>
        <dbReference type="SAM" id="MobiDB-lite"/>
    </source>
</evidence>
<organism evidence="4">
    <name type="scientific">Schistocephalus solidus</name>
    <name type="common">Tapeworm</name>
    <dbReference type="NCBI Taxonomy" id="70667"/>
    <lineage>
        <taxon>Eukaryota</taxon>
        <taxon>Metazoa</taxon>
        <taxon>Spiralia</taxon>
        <taxon>Lophotrochozoa</taxon>
        <taxon>Platyhelminthes</taxon>
        <taxon>Cestoda</taxon>
        <taxon>Eucestoda</taxon>
        <taxon>Diphyllobothriidea</taxon>
        <taxon>Diphyllobothriidae</taxon>
        <taxon>Schistocephalus</taxon>
    </lineage>
</organism>